<dbReference type="SUPFAM" id="SSF53300">
    <property type="entry name" value="vWA-like"/>
    <property type="match status" value="1"/>
</dbReference>
<dbReference type="PANTHER" id="PTHR37947">
    <property type="entry name" value="BLL2462 PROTEIN"/>
    <property type="match status" value="1"/>
</dbReference>
<gene>
    <name evidence="2" type="ORF">EMA8858_01037</name>
</gene>
<evidence type="ECO:0000256" key="1">
    <source>
        <dbReference type="SAM" id="Phobius"/>
    </source>
</evidence>
<dbReference type="InterPro" id="IPR036465">
    <property type="entry name" value="vWFA_dom_sf"/>
</dbReference>
<evidence type="ECO:0000313" key="3">
    <source>
        <dbReference type="Proteomes" id="UP000837932"/>
    </source>
</evidence>
<keyword evidence="1" id="KW-0812">Transmembrane</keyword>
<dbReference type="Proteomes" id="UP000837932">
    <property type="component" value="Unassembled WGS sequence"/>
</dbReference>
<comment type="caution">
    <text evidence="2">The sequence shown here is derived from an EMBL/GenBank/DDBJ whole genome shotgun (WGS) entry which is preliminary data.</text>
</comment>
<keyword evidence="3" id="KW-1185">Reference proteome</keyword>
<dbReference type="EMBL" id="CAKLPY010000001">
    <property type="protein sequence ID" value="CAH0994923.1"/>
    <property type="molecule type" value="Genomic_DNA"/>
</dbReference>
<evidence type="ECO:0008006" key="4">
    <source>
        <dbReference type="Google" id="ProtNLM"/>
    </source>
</evidence>
<proteinExistence type="predicted"/>
<keyword evidence="1" id="KW-1133">Transmembrane helix</keyword>
<evidence type="ECO:0000313" key="2">
    <source>
        <dbReference type="EMBL" id="CAH0994923.1"/>
    </source>
</evidence>
<keyword evidence="1" id="KW-0472">Membrane</keyword>
<name>A0ABN8ETA0_9BACT</name>
<reference evidence="2" key="1">
    <citation type="submission" date="2021-12" db="EMBL/GenBank/DDBJ databases">
        <authorList>
            <person name="Rodrigo-Torres L."/>
            <person name="Arahal R. D."/>
            <person name="Lucena T."/>
        </authorList>
    </citation>
    <scope>NUCLEOTIDE SEQUENCE</scope>
    <source>
        <strain evidence="2">CECT 8858</strain>
    </source>
</reference>
<organism evidence="2 3">
    <name type="scientific">Emticicia aquatica</name>
    <dbReference type="NCBI Taxonomy" id="1681835"/>
    <lineage>
        <taxon>Bacteria</taxon>
        <taxon>Pseudomonadati</taxon>
        <taxon>Bacteroidota</taxon>
        <taxon>Cytophagia</taxon>
        <taxon>Cytophagales</taxon>
        <taxon>Leadbetterellaceae</taxon>
        <taxon>Emticicia</taxon>
    </lineage>
</organism>
<sequence>MKSELIFQSSPWFILLCLLAGGIYAFILYQNKKIFSSLQNRILAIIRGILVSVLAFLLINPLLRNNKTSIEKPTVVLAVDNSSSITHVGQEKIASLKKNLQQLKESIEAKGVSVEIQNLNESIGSQDISGIKFSEKKSDLSQMLANIKSNYEGRNLTDVVLISDGIANEGISPTYGKYNFNVHTIGLGDTIQKRDVKLNAIYANRIAYLSNKFPVQAEISSFGFQGKTTTVLLKQAGNILDKQIVSFDKQEDLKYVTFYVTAQQKGMQRYTIEVSALNTEYSIKNNVKDAYIDVVDGKEKVLLVALTPHPDIKALKSIIEKNDLYELTVKIIQSDDLSQIGSQPFDVLILHQLPDMSGMSANVVSRLLAQGKPTLFVLGNQTNITSFNGMQQTLSIASQAGKADKITAKFNNNFNLFNLDSDKLSLLDRLPPILAPFGDYRPTVGSETILYQRIGSLVTPKPLLIANTTTARKSAVLAGEGLWLWRLEEFSLTEKQEIVDEIIMKTLQLISVKDDKRKLRVYPISPDFSVDEKVIFENEAYNDIYERIYNQSIKLDITDEKGKNRSYNYTTNKENSRFEITGLTEGVYKYKATTQVLGKSELADGQFIVRNTDLENLNTTADFNMLRTLAIQNNGKFFVASQLEKLEDFLSSNKAPDKVSSIEEMNEFINLKWVFFVLLTLVTIEWSVRKYLGSY</sequence>
<accession>A0ABN8ETA0</accession>
<dbReference type="RefSeq" id="WP_238805123.1">
    <property type="nucleotide sequence ID" value="NZ_CAKLPY010000001.1"/>
</dbReference>
<feature type="transmembrane region" description="Helical" evidence="1">
    <location>
        <begin position="42"/>
        <end position="63"/>
    </location>
</feature>
<dbReference type="PANTHER" id="PTHR37947:SF1">
    <property type="entry name" value="BLL2462 PROTEIN"/>
    <property type="match status" value="1"/>
</dbReference>
<feature type="transmembrane region" description="Helical" evidence="1">
    <location>
        <begin position="12"/>
        <end position="30"/>
    </location>
</feature>
<protein>
    <recommendedName>
        <fullName evidence="4">VWA domain-containing protein</fullName>
    </recommendedName>
</protein>